<protein>
    <submittedName>
        <fullName evidence="1">Uncharacterized protein</fullName>
    </submittedName>
</protein>
<sequence length="145" mass="16642">MRVAANEGAESLNEKVRELYNWNSNEQIKWLSPVKDDEYAEYYDQEFLDRLGITDLKVPLSSFWPRSGARWDGLARTNSGKVILVEAKAYIEEGVDYRSKAGEKSYAKINKALDAAKSDFGATKDAPWESPFYQYANRLAHLYFL</sequence>
<gene>
    <name evidence="1" type="ORF">S01H1_10733</name>
</gene>
<accession>X0TCY1</accession>
<feature type="non-terminal residue" evidence="1">
    <location>
        <position position="145"/>
    </location>
</feature>
<dbReference type="AlphaFoldDB" id="X0TCY1"/>
<evidence type="ECO:0000313" key="1">
    <source>
        <dbReference type="EMBL" id="GAF73915.1"/>
    </source>
</evidence>
<name>X0TCY1_9ZZZZ</name>
<proteinExistence type="predicted"/>
<organism evidence="1">
    <name type="scientific">marine sediment metagenome</name>
    <dbReference type="NCBI Taxonomy" id="412755"/>
    <lineage>
        <taxon>unclassified sequences</taxon>
        <taxon>metagenomes</taxon>
        <taxon>ecological metagenomes</taxon>
    </lineage>
</organism>
<reference evidence="1" key="1">
    <citation type="journal article" date="2014" name="Front. Microbiol.">
        <title>High frequency of phylogenetically diverse reductive dehalogenase-homologous genes in deep subseafloor sedimentary metagenomes.</title>
        <authorList>
            <person name="Kawai M."/>
            <person name="Futagami T."/>
            <person name="Toyoda A."/>
            <person name="Takaki Y."/>
            <person name="Nishi S."/>
            <person name="Hori S."/>
            <person name="Arai W."/>
            <person name="Tsubouchi T."/>
            <person name="Morono Y."/>
            <person name="Uchiyama I."/>
            <person name="Ito T."/>
            <person name="Fujiyama A."/>
            <person name="Inagaki F."/>
            <person name="Takami H."/>
        </authorList>
    </citation>
    <scope>NUCLEOTIDE SEQUENCE</scope>
    <source>
        <strain evidence="1">Expedition CK06-06</strain>
    </source>
</reference>
<comment type="caution">
    <text evidence="1">The sequence shown here is derived from an EMBL/GenBank/DDBJ whole genome shotgun (WGS) entry which is preliminary data.</text>
</comment>
<dbReference type="EMBL" id="BARS01005468">
    <property type="protein sequence ID" value="GAF73915.1"/>
    <property type="molecule type" value="Genomic_DNA"/>
</dbReference>